<dbReference type="EMBL" id="AJWJ01000056">
    <property type="protein sequence ID" value="KAF2076576.1"/>
    <property type="molecule type" value="Genomic_DNA"/>
</dbReference>
<dbReference type="AlphaFoldDB" id="A0A8J4UVH0"/>
<proteinExistence type="predicted"/>
<gene>
    <name evidence="1" type="ORF">CYY_002127</name>
</gene>
<sequence length="192" mass="22445">MSDVYVDQILNYVQLSEDVDPDTLQLLYNTYPHARLPIYCLVQPILKGDKELLEVFFRNQNFADMVKKVNFPFLVNKILKQRDPALFNMVMEHFNPPLYEFIVQNAPTVQPYLFFLSLKQNQFSYPQQCFGNMGLGQSFDMNSLGNYSKVITGVEVHMGIEKEDIRLLIEDRGSFILILKDWNIDKINAMEF</sequence>
<protein>
    <submittedName>
        <fullName evidence="1">Uncharacterized protein</fullName>
    </submittedName>
</protein>
<reference evidence="1" key="1">
    <citation type="submission" date="2020-01" db="EMBL/GenBank/DDBJ databases">
        <title>Development of genomics and gene disruption for Polysphondylium violaceum indicates a role for the polyketide synthase stlB in stalk morphogenesis.</title>
        <authorList>
            <person name="Narita B."/>
            <person name="Kawabe Y."/>
            <person name="Kin K."/>
            <person name="Saito T."/>
            <person name="Gibbs R."/>
            <person name="Kuspa A."/>
            <person name="Muzny D."/>
            <person name="Queller D."/>
            <person name="Richards S."/>
            <person name="Strassman J."/>
            <person name="Sucgang R."/>
            <person name="Worley K."/>
            <person name="Schaap P."/>
        </authorList>
    </citation>
    <scope>NUCLEOTIDE SEQUENCE</scope>
    <source>
        <strain evidence="1">QSvi11</strain>
    </source>
</reference>
<keyword evidence="2" id="KW-1185">Reference proteome</keyword>
<evidence type="ECO:0000313" key="2">
    <source>
        <dbReference type="Proteomes" id="UP000695562"/>
    </source>
</evidence>
<comment type="caution">
    <text evidence="1">The sequence shown here is derived from an EMBL/GenBank/DDBJ whole genome shotgun (WGS) entry which is preliminary data.</text>
</comment>
<evidence type="ECO:0000313" key="1">
    <source>
        <dbReference type="EMBL" id="KAF2076576.1"/>
    </source>
</evidence>
<accession>A0A8J4UVH0</accession>
<dbReference type="Proteomes" id="UP000695562">
    <property type="component" value="Unassembled WGS sequence"/>
</dbReference>
<name>A0A8J4UVH0_9MYCE</name>
<organism evidence="1 2">
    <name type="scientific">Polysphondylium violaceum</name>
    <dbReference type="NCBI Taxonomy" id="133409"/>
    <lineage>
        <taxon>Eukaryota</taxon>
        <taxon>Amoebozoa</taxon>
        <taxon>Evosea</taxon>
        <taxon>Eumycetozoa</taxon>
        <taxon>Dictyostelia</taxon>
        <taxon>Dictyosteliales</taxon>
        <taxon>Dictyosteliaceae</taxon>
        <taxon>Polysphondylium</taxon>
    </lineage>
</organism>